<accession>A2F092</accession>
<sequence>MKNGKRFSWSEYFGDAAKVYRTHNGAALYDTSSSNNYYIFVCSFEECTEKGAIYIERTNEIYTLLEDSVFNRCKSNAGGSLFYLCSKGNFVQQRNCYSESIAYNFMAFYQLVKQSSPTNKNYAFDISVSKCGESESKGSNTFQIACMILQVLTIITFLFASLKNAHEKMQFISKEETKSTHYLKIPYLIYLF</sequence>
<dbReference type="RefSeq" id="XP_001314247.1">
    <property type="nucleotide sequence ID" value="XM_001314231.1"/>
</dbReference>
<dbReference type="EMBL" id="DS113560">
    <property type="protein sequence ID" value="EAY01654.1"/>
    <property type="molecule type" value="Genomic_DNA"/>
</dbReference>
<feature type="transmembrane region" description="Helical" evidence="1">
    <location>
        <begin position="142"/>
        <end position="162"/>
    </location>
</feature>
<evidence type="ECO:0000313" key="3">
    <source>
        <dbReference type="Proteomes" id="UP000001542"/>
    </source>
</evidence>
<keyword evidence="1" id="KW-0812">Transmembrane</keyword>
<evidence type="ECO:0000256" key="1">
    <source>
        <dbReference type="SAM" id="Phobius"/>
    </source>
</evidence>
<reference evidence="2" key="2">
    <citation type="journal article" date="2007" name="Science">
        <title>Draft genome sequence of the sexually transmitted pathogen Trichomonas vaginalis.</title>
        <authorList>
            <person name="Carlton J.M."/>
            <person name="Hirt R.P."/>
            <person name="Silva J.C."/>
            <person name="Delcher A.L."/>
            <person name="Schatz M."/>
            <person name="Zhao Q."/>
            <person name="Wortman J.R."/>
            <person name="Bidwell S.L."/>
            <person name="Alsmark U.C.M."/>
            <person name="Besteiro S."/>
            <person name="Sicheritz-Ponten T."/>
            <person name="Noel C.J."/>
            <person name="Dacks J.B."/>
            <person name="Foster P.G."/>
            <person name="Simillion C."/>
            <person name="Van de Peer Y."/>
            <person name="Miranda-Saavedra D."/>
            <person name="Barton G.J."/>
            <person name="Westrop G.D."/>
            <person name="Mueller S."/>
            <person name="Dessi D."/>
            <person name="Fiori P.L."/>
            <person name="Ren Q."/>
            <person name="Paulsen I."/>
            <person name="Zhang H."/>
            <person name="Bastida-Corcuera F.D."/>
            <person name="Simoes-Barbosa A."/>
            <person name="Brown M.T."/>
            <person name="Hayes R.D."/>
            <person name="Mukherjee M."/>
            <person name="Okumura C.Y."/>
            <person name="Schneider R."/>
            <person name="Smith A.J."/>
            <person name="Vanacova S."/>
            <person name="Villalvazo M."/>
            <person name="Haas B.J."/>
            <person name="Pertea M."/>
            <person name="Feldblyum T.V."/>
            <person name="Utterback T.R."/>
            <person name="Shu C.L."/>
            <person name="Osoegawa K."/>
            <person name="de Jong P.J."/>
            <person name="Hrdy I."/>
            <person name="Horvathova L."/>
            <person name="Zubacova Z."/>
            <person name="Dolezal P."/>
            <person name="Malik S.B."/>
            <person name="Logsdon J.M. Jr."/>
            <person name="Henze K."/>
            <person name="Gupta A."/>
            <person name="Wang C.C."/>
            <person name="Dunne R.L."/>
            <person name="Upcroft J.A."/>
            <person name="Upcroft P."/>
            <person name="White O."/>
            <person name="Salzberg S.L."/>
            <person name="Tang P."/>
            <person name="Chiu C.-H."/>
            <person name="Lee Y.-S."/>
            <person name="Embley T.M."/>
            <person name="Coombs G.H."/>
            <person name="Mottram J.C."/>
            <person name="Tachezy J."/>
            <person name="Fraser-Liggett C.M."/>
            <person name="Johnson P.J."/>
        </authorList>
    </citation>
    <scope>NUCLEOTIDE SEQUENCE [LARGE SCALE GENOMIC DNA]</scope>
    <source>
        <strain evidence="2">G3</strain>
    </source>
</reference>
<gene>
    <name evidence="2" type="ORF">TVAG_383930</name>
</gene>
<dbReference type="VEuPathDB" id="TrichDB:TVAG_383930"/>
<dbReference type="AlphaFoldDB" id="A2F092"/>
<name>A2F092_TRIV3</name>
<dbReference type="VEuPathDB" id="TrichDB:TVAGG3_0481110"/>
<organism evidence="2 3">
    <name type="scientific">Trichomonas vaginalis (strain ATCC PRA-98 / G3)</name>
    <dbReference type="NCBI Taxonomy" id="412133"/>
    <lineage>
        <taxon>Eukaryota</taxon>
        <taxon>Metamonada</taxon>
        <taxon>Parabasalia</taxon>
        <taxon>Trichomonadida</taxon>
        <taxon>Trichomonadidae</taxon>
        <taxon>Trichomonas</taxon>
    </lineage>
</organism>
<evidence type="ECO:0000313" key="2">
    <source>
        <dbReference type="EMBL" id="EAY01654.1"/>
    </source>
</evidence>
<dbReference type="InParanoid" id="A2F092"/>
<proteinExistence type="predicted"/>
<dbReference type="KEGG" id="tva:4759481"/>
<keyword evidence="1" id="KW-0472">Membrane</keyword>
<keyword evidence="3" id="KW-1185">Reference proteome</keyword>
<dbReference type="Proteomes" id="UP000001542">
    <property type="component" value="Unassembled WGS sequence"/>
</dbReference>
<keyword evidence="1" id="KW-1133">Transmembrane helix</keyword>
<reference evidence="2" key="1">
    <citation type="submission" date="2006-10" db="EMBL/GenBank/DDBJ databases">
        <authorList>
            <person name="Amadeo P."/>
            <person name="Zhao Q."/>
            <person name="Wortman J."/>
            <person name="Fraser-Liggett C."/>
            <person name="Carlton J."/>
        </authorList>
    </citation>
    <scope>NUCLEOTIDE SEQUENCE</scope>
    <source>
        <strain evidence="2">G3</strain>
    </source>
</reference>
<protein>
    <submittedName>
        <fullName evidence="2">Uncharacterized protein</fullName>
    </submittedName>
</protein>